<reference evidence="2" key="1">
    <citation type="journal article" date="2014" name="Int. J. Syst. Evol. Microbiol.">
        <title>Complete genome sequence of Corynebacterium casei LMG S-19264T (=DSM 44701T), isolated from a smear-ripened cheese.</title>
        <authorList>
            <consortium name="US DOE Joint Genome Institute (JGI-PGF)"/>
            <person name="Walter F."/>
            <person name="Albersmeier A."/>
            <person name="Kalinowski J."/>
            <person name="Ruckert C."/>
        </authorList>
    </citation>
    <scope>NUCLEOTIDE SEQUENCE</scope>
    <source>
        <strain evidence="2">JCM 5069</strain>
    </source>
</reference>
<protein>
    <submittedName>
        <fullName evidence="2">Uncharacterized protein</fullName>
    </submittedName>
</protein>
<accession>A0A919G449</accession>
<sequence length="97" mass="10121">MGVCGSSTGEWAAPSAGRVGDATPAPRGTGAAARARARFPYGTRFPYRTRSPTAHAVPPSRVVCRSPMPRTACPARAADVPCRTRVAERGRPTAGAW</sequence>
<proteinExistence type="predicted"/>
<evidence type="ECO:0000256" key="1">
    <source>
        <dbReference type="SAM" id="MobiDB-lite"/>
    </source>
</evidence>
<keyword evidence="3" id="KW-1185">Reference proteome</keyword>
<dbReference type="EMBL" id="BNCD01000006">
    <property type="protein sequence ID" value="GHH77299.1"/>
    <property type="molecule type" value="Genomic_DNA"/>
</dbReference>
<evidence type="ECO:0000313" key="3">
    <source>
        <dbReference type="Proteomes" id="UP000603708"/>
    </source>
</evidence>
<dbReference type="AlphaFoldDB" id="A0A919G449"/>
<gene>
    <name evidence="2" type="ORF">GCM10018793_25010</name>
</gene>
<organism evidence="2 3">
    <name type="scientific">Streptomyces sulfonofaciens</name>
    <dbReference type="NCBI Taxonomy" id="68272"/>
    <lineage>
        <taxon>Bacteria</taxon>
        <taxon>Bacillati</taxon>
        <taxon>Actinomycetota</taxon>
        <taxon>Actinomycetes</taxon>
        <taxon>Kitasatosporales</taxon>
        <taxon>Streptomycetaceae</taxon>
        <taxon>Streptomyces</taxon>
    </lineage>
</organism>
<feature type="region of interest" description="Disordered" evidence="1">
    <location>
        <begin position="1"/>
        <end position="34"/>
    </location>
</feature>
<name>A0A919G449_9ACTN</name>
<reference evidence="2" key="2">
    <citation type="submission" date="2020-09" db="EMBL/GenBank/DDBJ databases">
        <authorList>
            <person name="Sun Q."/>
            <person name="Ohkuma M."/>
        </authorList>
    </citation>
    <scope>NUCLEOTIDE SEQUENCE</scope>
    <source>
        <strain evidence="2">JCM 5069</strain>
    </source>
</reference>
<evidence type="ECO:0000313" key="2">
    <source>
        <dbReference type="EMBL" id="GHH77299.1"/>
    </source>
</evidence>
<comment type="caution">
    <text evidence="2">The sequence shown here is derived from an EMBL/GenBank/DDBJ whole genome shotgun (WGS) entry which is preliminary data.</text>
</comment>
<feature type="compositionally biased region" description="Low complexity" evidence="1">
    <location>
        <begin position="22"/>
        <end position="34"/>
    </location>
</feature>
<dbReference type="Proteomes" id="UP000603708">
    <property type="component" value="Unassembled WGS sequence"/>
</dbReference>